<evidence type="ECO:0000256" key="2">
    <source>
        <dbReference type="SAM" id="Phobius"/>
    </source>
</evidence>
<keyword evidence="4" id="KW-1185">Reference proteome</keyword>
<evidence type="ECO:0000313" key="4">
    <source>
        <dbReference type="Proteomes" id="UP001476950"/>
    </source>
</evidence>
<feature type="region of interest" description="Disordered" evidence="1">
    <location>
        <begin position="68"/>
        <end position="99"/>
    </location>
</feature>
<dbReference type="RefSeq" id="WP_190448778.1">
    <property type="nucleotide sequence ID" value="NZ_JAMPLM010000010.1"/>
</dbReference>
<protein>
    <submittedName>
        <fullName evidence="3">Uncharacterized protein</fullName>
    </submittedName>
</protein>
<evidence type="ECO:0000256" key="1">
    <source>
        <dbReference type="SAM" id="MobiDB-lite"/>
    </source>
</evidence>
<name>A0ABV0KM14_9CYAN</name>
<reference evidence="3 4" key="1">
    <citation type="submission" date="2022-04" db="EMBL/GenBank/DDBJ databases">
        <title>Positive selection, recombination, and allopatry shape intraspecific diversity of widespread and dominant cyanobacteria.</title>
        <authorList>
            <person name="Wei J."/>
            <person name="Shu W."/>
            <person name="Hu C."/>
        </authorList>
    </citation>
    <scope>NUCLEOTIDE SEQUENCE [LARGE SCALE GENOMIC DNA]</scope>
    <source>
        <strain evidence="3 4">AS-A4</strain>
    </source>
</reference>
<organism evidence="3 4">
    <name type="scientific">Stenomitos frigidus AS-A4</name>
    <dbReference type="NCBI Taxonomy" id="2933935"/>
    <lineage>
        <taxon>Bacteria</taxon>
        <taxon>Bacillati</taxon>
        <taxon>Cyanobacteriota</taxon>
        <taxon>Cyanophyceae</taxon>
        <taxon>Leptolyngbyales</taxon>
        <taxon>Leptolyngbyaceae</taxon>
        <taxon>Stenomitos</taxon>
    </lineage>
</organism>
<dbReference type="EMBL" id="JAMPLM010000010">
    <property type="protein sequence ID" value="MEP1059415.1"/>
    <property type="molecule type" value="Genomic_DNA"/>
</dbReference>
<keyword evidence="2" id="KW-0472">Membrane</keyword>
<dbReference type="Proteomes" id="UP001476950">
    <property type="component" value="Unassembled WGS sequence"/>
</dbReference>
<sequence length="99" mass="10541">MRTLYRLKHWMILPTGVITAVLGTTIALGWLAFPDHTVPVAAATPYSSTTQRSVDSVAVFSLTAVPQNMTQSPDNYEPPDNGGPSTTGGSGTRCYIKSV</sequence>
<comment type="caution">
    <text evidence="3">The sequence shown here is derived from an EMBL/GenBank/DDBJ whole genome shotgun (WGS) entry which is preliminary data.</text>
</comment>
<gene>
    <name evidence="3" type="ORF">NDI38_13285</name>
</gene>
<evidence type="ECO:0000313" key="3">
    <source>
        <dbReference type="EMBL" id="MEP1059415.1"/>
    </source>
</evidence>
<keyword evidence="2" id="KW-1133">Transmembrane helix</keyword>
<feature type="transmembrane region" description="Helical" evidence="2">
    <location>
        <begin position="12"/>
        <end position="33"/>
    </location>
</feature>
<proteinExistence type="predicted"/>
<accession>A0ABV0KM14</accession>
<keyword evidence="2" id="KW-0812">Transmembrane</keyword>